<evidence type="ECO:0000313" key="4">
    <source>
        <dbReference type="EMBL" id="OVF07334.1"/>
    </source>
</evidence>
<evidence type="ECO:0000256" key="3">
    <source>
        <dbReference type="ARBA" id="ARBA00023136"/>
    </source>
</evidence>
<dbReference type="GO" id="GO:0015986">
    <property type="term" value="P:proton motive force-driven ATP synthesis"/>
    <property type="evidence" value="ECO:0007669"/>
    <property type="project" value="TreeGrafter"/>
</dbReference>
<dbReference type="Proteomes" id="UP000195602">
    <property type="component" value="Unassembled WGS sequence"/>
</dbReference>
<reference evidence="4 5" key="1">
    <citation type="submission" date="2017-04" db="EMBL/GenBank/DDBJ databases">
        <title>Draft genome of the yeast Clavispora lusitaniae type strain CBS 6936.</title>
        <authorList>
            <person name="Durrens P."/>
            <person name="Klopp C."/>
            <person name="Biteau N."/>
            <person name="Fitton-Ouhabi V."/>
            <person name="Dementhon K."/>
            <person name="Accoceberry I."/>
            <person name="Sherman D.J."/>
            <person name="Noel T."/>
        </authorList>
    </citation>
    <scope>NUCLEOTIDE SEQUENCE [LARGE SCALE GENOMIC DNA]</scope>
    <source>
        <strain evidence="4 5">CBS 6936</strain>
    </source>
</reference>
<dbReference type="InterPro" id="IPR021278">
    <property type="entry name" value="ATP19"/>
</dbReference>
<dbReference type="KEGG" id="clus:A9F13_13g00297"/>
<sequence>MGAAYTIFGKQVQPHILSILTLGSVALIAAWPREKTEKPAAPAPAVASKDEEFDLEKIISDFTKDEAK</sequence>
<dbReference type="Pfam" id="PF11022">
    <property type="entry name" value="ATP19"/>
    <property type="match status" value="1"/>
</dbReference>
<dbReference type="GO" id="GO:0031966">
    <property type="term" value="C:mitochondrial membrane"/>
    <property type="evidence" value="ECO:0007669"/>
    <property type="project" value="UniProtKB-SubCell"/>
</dbReference>
<evidence type="ECO:0008006" key="6">
    <source>
        <dbReference type="Google" id="ProtNLM"/>
    </source>
</evidence>
<dbReference type="EMBL" id="LYUB02000013">
    <property type="protein sequence ID" value="OVF07334.1"/>
    <property type="molecule type" value="Genomic_DNA"/>
</dbReference>
<evidence type="ECO:0000313" key="5">
    <source>
        <dbReference type="Proteomes" id="UP000195602"/>
    </source>
</evidence>
<proteinExistence type="predicted"/>
<dbReference type="PANTHER" id="PTHR28074:SF1">
    <property type="entry name" value="ATP SYNTHASE SUBUNIT K, MITOCHONDRIAL"/>
    <property type="match status" value="1"/>
</dbReference>
<comment type="subcellular location">
    <subcellularLocation>
        <location evidence="1">Mitochondrion membrane</location>
    </subcellularLocation>
</comment>
<evidence type="ECO:0000256" key="2">
    <source>
        <dbReference type="ARBA" id="ARBA00023128"/>
    </source>
</evidence>
<organism evidence="4 5">
    <name type="scientific">Clavispora lusitaniae</name>
    <name type="common">Candida lusitaniae</name>
    <dbReference type="NCBI Taxonomy" id="36911"/>
    <lineage>
        <taxon>Eukaryota</taxon>
        <taxon>Fungi</taxon>
        <taxon>Dikarya</taxon>
        <taxon>Ascomycota</taxon>
        <taxon>Saccharomycotina</taxon>
        <taxon>Pichiomycetes</taxon>
        <taxon>Metschnikowiaceae</taxon>
        <taxon>Clavispora</taxon>
    </lineage>
</organism>
<comment type="caution">
    <text evidence="4">The sequence shown here is derived from an EMBL/GenBank/DDBJ whole genome shotgun (WGS) entry which is preliminary data.</text>
</comment>
<keyword evidence="2" id="KW-0496">Mitochondrion</keyword>
<protein>
    <recommendedName>
        <fullName evidence="6">ATP synthase subunit K</fullName>
    </recommendedName>
</protein>
<accession>A0AA91PXH0</accession>
<dbReference type="PANTHER" id="PTHR28074">
    <property type="entry name" value="ATP SYNTHASE SUBUNIT K, MITOCHONDRIAL"/>
    <property type="match status" value="1"/>
</dbReference>
<name>A0AA91PXH0_CLALS</name>
<gene>
    <name evidence="4" type="ORF">A9F13_13g00297</name>
</gene>
<keyword evidence="3" id="KW-0472">Membrane</keyword>
<evidence type="ECO:0000256" key="1">
    <source>
        <dbReference type="ARBA" id="ARBA00004325"/>
    </source>
</evidence>
<dbReference type="AlphaFoldDB" id="A0AA91PXH0"/>